<sequence>MAMGARPSLPGYGDSVGRSRCPKRSRSSPSSTVVSRCRSGRTRLPMLAAGSPVRHDGHFHS</sequence>
<keyword evidence="3" id="KW-1185">Reference proteome</keyword>
<feature type="compositionally biased region" description="Low complexity" evidence="1">
    <location>
        <begin position="27"/>
        <end position="37"/>
    </location>
</feature>
<dbReference type="AlphaFoldDB" id="I8I4E4"/>
<evidence type="ECO:0000256" key="1">
    <source>
        <dbReference type="SAM" id="MobiDB-lite"/>
    </source>
</evidence>
<proteinExistence type="predicted"/>
<protein>
    <submittedName>
        <fullName evidence="2">Uncharacterized protein</fullName>
    </submittedName>
</protein>
<comment type="caution">
    <text evidence="2">The sequence shown here is derived from an EMBL/GenBank/DDBJ whole genome shotgun (WGS) entry which is preliminary data.</text>
</comment>
<organism evidence="2 3">
    <name type="scientific">Hydrocarboniphaga effusa AP103</name>
    <dbReference type="NCBI Taxonomy" id="1172194"/>
    <lineage>
        <taxon>Bacteria</taxon>
        <taxon>Pseudomonadati</taxon>
        <taxon>Pseudomonadota</taxon>
        <taxon>Gammaproteobacteria</taxon>
        <taxon>Nevskiales</taxon>
        <taxon>Nevskiaceae</taxon>
        <taxon>Hydrocarboniphaga</taxon>
    </lineage>
</organism>
<feature type="region of interest" description="Disordered" evidence="1">
    <location>
        <begin position="1"/>
        <end position="61"/>
    </location>
</feature>
<accession>I8I4E4</accession>
<name>I8I4E4_9GAMM</name>
<evidence type="ECO:0000313" key="3">
    <source>
        <dbReference type="Proteomes" id="UP000003704"/>
    </source>
</evidence>
<reference evidence="2 3" key="1">
    <citation type="journal article" date="2012" name="J. Bacteriol.">
        <title>Genome Sequence of n-Alkane-Degrading Hydrocarboniphaga effusa Strain AP103T (ATCC BAA-332T).</title>
        <authorList>
            <person name="Chang H.K."/>
            <person name="Zylstra G.J."/>
            <person name="Chae J.C."/>
        </authorList>
    </citation>
    <scope>NUCLEOTIDE SEQUENCE [LARGE SCALE GENOMIC DNA]</scope>
    <source>
        <strain evidence="2 3">AP103</strain>
    </source>
</reference>
<dbReference type="Proteomes" id="UP000003704">
    <property type="component" value="Unassembled WGS sequence"/>
</dbReference>
<dbReference type="EMBL" id="AKGD01000001">
    <property type="protein sequence ID" value="EIT71066.1"/>
    <property type="molecule type" value="Genomic_DNA"/>
</dbReference>
<dbReference type="STRING" id="1172194.WQQ_12030"/>
<gene>
    <name evidence="2" type="ORF">WQQ_12030</name>
</gene>
<evidence type="ECO:0000313" key="2">
    <source>
        <dbReference type="EMBL" id="EIT71066.1"/>
    </source>
</evidence>